<sequence length="280" mass="31474">MDSSELLAAFPVKTEENICLLFEAGAQSVRDFQEVKSQHEDRLHSLYLHPQLTEFKDYGPWLLAVDDREQLTDYLNTLPGCVAVIVSTRYPPSLAVQLSRGCTIVPPEGAAVLTRFYASHVVEVLAGRAEHDWHAYLFNGITQWWFPGETQWQRLSISDSAIEHPGDHIIRLDKTTWQQIADKPEVTSVLNEWQRMPTSKVFPPCAQRLMVIKALNKSKETGLLSPTDQKVFALCYLNGGRQQLESDALRGALPNVVNGTLSLAEVLVNLADTQTENLKY</sequence>
<gene>
    <name evidence="2" type="ORF">ED28_11210</name>
</gene>
<keyword evidence="3" id="KW-1185">Reference proteome</keyword>
<accession>A0A443ID35</accession>
<evidence type="ECO:0000313" key="3">
    <source>
        <dbReference type="Proteomes" id="UP000288794"/>
    </source>
</evidence>
<dbReference type="InterPro" id="IPR025391">
    <property type="entry name" value="DUF4123"/>
</dbReference>
<organism evidence="2 3">
    <name type="scientific">[Pantoea] beijingensis</name>
    <dbReference type="NCBI Taxonomy" id="1324864"/>
    <lineage>
        <taxon>Bacteria</taxon>
        <taxon>Pseudomonadati</taxon>
        <taxon>Pseudomonadota</taxon>
        <taxon>Gammaproteobacteria</taxon>
        <taxon>Enterobacterales</taxon>
        <taxon>Erwiniaceae</taxon>
        <taxon>Erwinia</taxon>
    </lineage>
</organism>
<reference evidence="2 3" key="1">
    <citation type="submission" date="2014-04" db="EMBL/GenBank/DDBJ databases">
        <title>Draft genome sequence of Pantoea beijingensis strain LMG 27579, an emerging pathogen to Pleurotus eryngii with potential industrial application.</title>
        <authorList>
            <person name="Xu F."/>
            <person name="Liu Y."/>
            <person name="Wang S."/>
            <person name="Yin Y."/>
            <person name="Ma Y."/>
            <person name="Zhao S."/>
            <person name="Rong C."/>
        </authorList>
    </citation>
    <scope>NUCLEOTIDE SEQUENCE [LARGE SCALE GENOMIC DNA]</scope>
    <source>
        <strain evidence="2 3">LMG 27579</strain>
    </source>
</reference>
<name>A0A443ID35_9GAMM</name>
<dbReference type="AlphaFoldDB" id="A0A443ID35"/>
<dbReference type="EMBL" id="JMEE01000031">
    <property type="protein sequence ID" value="RWR02191.1"/>
    <property type="molecule type" value="Genomic_DNA"/>
</dbReference>
<dbReference type="Pfam" id="PF13503">
    <property type="entry name" value="DUF4123"/>
    <property type="match status" value="1"/>
</dbReference>
<feature type="domain" description="DUF4123" evidence="1">
    <location>
        <begin position="36"/>
        <end position="126"/>
    </location>
</feature>
<evidence type="ECO:0000313" key="2">
    <source>
        <dbReference type="EMBL" id="RWR02191.1"/>
    </source>
</evidence>
<comment type="caution">
    <text evidence="2">The sequence shown here is derived from an EMBL/GenBank/DDBJ whole genome shotgun (WGS) entry which is preliminary data.</text>
</comment>
<dbReference type="Proteomes" id="UP000288794">
    <property type="component" value="Unassembled WGS sequence"/>
</dbReference>
<evidence type="ECO:0000259" key="1">
    <source>
        <dbReference type="Pfam" id="PF13503"/>
    </source>
</evidence>
<protein>
    <recommendedName>
        <fullName evidence="1">DUF4123 domain-containing protein</fullName>
    </recommendedName>
</protein>
<proteinExistence type="predicted"/>